<accession>N9MNQ3</accession>
<keyword evidence="1" id="KW-0812">Transmembrane</keyword>
<dbReference type="Proteomes" id="UP000013261">
    <property type="component" value="Unassembled WGS sequence"/>
</dbReference>
<comment type="caution">
    <text evidence="2">The sequence shown here is derived from an EMBL/GenBank/DDBJ whole genome shotgun (WGS) entry which is preliminary data.</text>
</comment>
<proteinExistence type="predicted"/>
<evidence type="ECO:0000313" key="2">
    <source>
        <dbReference type="EMBL" id="ENW92381.1"/>
    </source>
</evidence>
<reference evidence="2 3" key="1">
    <citation type="submission" date="2013-02" db="EMBL/GenBank/DDBJ databases">
        <title>The Genome Sequence of Acinetobacter sp. ANC 4105.</title>
        <authorList>
            <consortium name="The Broad Institute Genome Sequencing Platform"/>
            <consortium name="The Broad Institute Genome Sequencing Center for Infectious Disease"/>
            <person name="Cerqueira G."/>
            <person name="Feldgarden M."/>
            <person name="Courvalin P."/>
            <person name="Perichon B."/>
            <person name="Grillot-Courvalin C."/>
            <person name="Clermont D."/>
            <person name="Rocha E."/>
            <person name="Yoon E.-J."/>
            <person name="Nemec A."/>
            <person name="Walker B."/>
            <person name="Young S.K."/>
            <person name="Zeng Q."/>
            <person name="Gargeya S."/>
            <person name="Fitzgerald M."/>
            <person name="Haas B."/>
            <person name="Abouelleil A."/>
            <person name="Alvarado L."/>
            <person name="Arachchi H.M."/>
            <person name="Berlin A.M."/>
            <person name="Chapman S.B."/>
            <person name="Dewar J."/>
            <person name="Goldberg J."/>
            <person name="Griggs A."/>
            <person name="Gujja S."/>
            <person name="Hansen M."/>
            <person name="Howarth C."/>
            <person name="Imamovic A."/>
            <person name="Larimer J."/>
            <person name="McCowan C."/>
            <person name="Murphy C."/>
            <person name="Neiman D."/>
            <person name="Pearson M."/>
            <person name="Priest M."/>
            <person name="Roberts A."/>
            <person name="Saif S."/>
            <person name="Shea T."/>
            <person name="Sisk P."/>
            <person name="Sykes S."/>
            <person name="Wortman J."/>
            <person name="Nusbaum C."/>
            <person name="Birren B."/>
        </authorList>
    </citation>
    <scope>NUCLEOTIDE SEQUENCE [LARGE SCALE GENOMIC DNA]</scope>
    <source>
        <strain evidence="2 3">ANC 4105</strain>
    </source>
</reference>
<organism evidence="2 3">
    <name type="scientific">Acinetobacter dispersus</name>
    <dbReference type="NCBI Taxonomy" id="70348"/>
    <lineage>
        <taxon>Bacteria</taxon>
        <taxon>Pseudomonadati</taxon>
        <taxon>Pseudomonadota</taxon>
        <taxon>Gammaproteobacteria</taxon>
        <taxon>Moraxellales</taxon>
        <taxon>Moraxellaceae</taxon>
        <taxon>Acinetobacter</taxon>
    </lineage>
</organism>
<keyword evidence="3" id="KW-1185">Reference proteome</keyword>
<dbReference type="HOGENOM" id="CLU_165906_0_0_6"/>
<feature type="transmembrane region" description="Helical" evidence="1">
    <location>
        <begin position="6"/>
        <end position="25"/>
    </location>
</feature>
<name>N9MNQ3_9GAMM</name>
<gene>
    <name evidence="2" type="ORF">F904_02320</name>
</gene>
<keyword evidence="1" id="KW-1133">Transmembrane helix</keyword>
<sequence length="129" mass="15361">MFNCTKAYQMMGFLFLCGIKIIPIIKVHKVIFSQLVQNLDREYELFINSQSYHSYKNSDIQIKALFLRNALKAIKYPHTNFIPLGAGLYKLRNFDHFELDINLFNTPQFSNKTAFIDWISRRLDKEIYR</sequence>
<protein>
    <submittedName>
        <fullName evidence="2">Uncharacterized protein</fullName>
    </submittedName>
</protein>
<evidence type="ECO:0000313" key="3">
    <source>
        <dbReference type="Proteomes" id="UP000013261"/>
    </source>
</evidence>
<keyword evidence="1" id="KW-0472">Membrane</keyword>
<dbReference type="eggNOG" id="ENOG5032NSN">
    <property type="taxonomic scope" value="Bacteria"/>
</dbReference>
<dbReference type="PATRIC" id="fig|1217703.3.peg.2253"/>
<evidence type="ECO:0000256" key="1">
    <source>
        <dbReference type="SAM" id="Phobius"/>
    </source>
</evidence>
<dbReference type="AlphaFoldDB" id="N9MNQ3"/>
<dbReference type="EMBL" id="APRL01000013">
    <property type="protein sequence ID" value="ENW92381.1"/>
    <property type="molecule type" value="Genomic_DNA"/>
</dbReference>